<evidence type="ECO:0000256" key="1">
    <source>
        <dbReference type="ARBA" id="ARBA00023125"/>
    </source>
</evidence>
<dbReference type="Pfam" id="PF13560">
    <property type="entry name" value="HTH_31"/>
    <property type="match status" value="1"/>
</dbReference>
<evidence type="ECO:0000313" key="3">
    <source>
        <dbReference type="EMBL" id="MCY9764243.1"/>
    </source>
</evidence>
<reference evidence="3 4" key="1">
    <citation type="submission" date="2022-05" db="EMBL/GenBank/DDBJ databases">
        <title>Genome Sequencing of Bee-Associated Microbes.</title>
        <authorList>
            <person name="Dunlap C."/>
        </authorList>
    </citation>
    <scope>NUCLEOTIDE SEQUENCE [LARGE SCALE GENOMIC DNA]</scope>
    <source>
        <strain evidence="3 4">NRRL B-04010</strain>
    </source>
</reference>
<accession>A0ABT4H5I0</accession>
<dbReference type="SMART" id="SM00530">
    <property type="entry name" value="HTH_XRE"/>
    <property type="match status" value="1"/>
</dbReference>
<dbReference type="PROSITE" id="PS50943">
    <property type="entry name" value="HTH_CROC1"/>
    <property type="match status" value="1"/>
</dbReference>
<gene>
    <name evidence="3" type="ORF">M5X12_27425</name>
</gene>
<dbReference type="PANTHER" id="PTHR46558:SF11">
    <property type="entry name" value="HTH-TYPE TRANSCRIPTIONAL REGULATOR XRE"/>
    <property type="match status" value="1"/>
</dbReference>
<sequence length="128" mass="14794">MSLGQRIRELRMKKGKTQYDMAQYLGMGRSNFGHIENDRVNPSSDDIDKIADILGTTTDYLLGREESEESNEAPYWMTKQCAPDIKKMLTEENEILFDGVPMTAEDKEKVKQVLDVLFWDAKKQNKKN</sequence>
<evidence type="ECO:0000259" key="2">
    <source>
        <dbReference type="PROSITE" id="PS50943"/>
    </source>
</evidence>
<evidence type="ECO:0000313" key="4">
    <source>
        <dbReference type="Proteomes" id="UP001527181"/>
    </source>
</evidence>
<keyword evidence="1" id="KW-0238">DNA-binding</keyword>
<feature type="domain" description="HTH cro/C1-type" evidence="2">
    <location>
        <begin position="7"/>
        <end position="61"/>
    </location>
</feature>
<proteinExistence type="predicted"/>
<dbReference type="GeneID" id="94492025"/>
<dbReference type="Proteomes" id="UP001527181">
    <property type="component" value="Unassembled WGS sequence"/>
</dbReference>
<dbReference type="Gene3D" id="1.10.260.40">
    <property type="entry name" value="lambda repressor-like DNA-binding domains"/>
    <property type="match status" value="1"/>
</dbReference>
<dbReference type="PANTHER" id="PTHR46558">
    <property type="entry name" value="TRACRIPTIONAL REGULATORY PROTEIN-RELATED-RELATED"/>
    <property type="match status" value="1"/>
</dbReference>
<dbReference type="CDD" id="cd00093">
    <property type="entry name" value="HTH_XRE"/>
    <property type="match status" value="1"/>
</dbReference>
<name>A0ABT4H5I0_PAEAL</name>
<keyword evidence="4" id="KW-1185">Reference proteome</keyword>
<comment type="caution">
    <text evidence="3">The sequence shown here is derived from an EMBL/GenBank/DDBJ whole genome shotgun (WGS) entry which is preliminary data.</text>
</comment>
<dbReference type="InterPro" id="IPR001387">
    <property type="entry name" value="Cro/C1-type_HTH"/>
</dbReference>
<protein>
    <submittedName>
        <fullName evidence="3">Helix-turn-helix domain-containing protein</fullName>
    </submittedName>
</protein>
<dbReference type="EMBL" id="JAMDNP010000081">
    <property type="protein sequence ID" value="MCY9764243.1"/>
    <property type="molecule type" value="Genomic_DNA"/>
</dbReference>
<organism evidence="3 4">
    <name type="scientific">Paenibacillus alvei</name>
    <name type="common">Bacillus alvei</name>
    <dbReference type="NCBI Taxonomy" id="44250"/>
    <lineage>
        <taxon>Bacteria</taxon>
        <taxon>Bacillati</taxon>
        <taxon>Bacillota</taxon>
        <taxon>Bacilli</taxon>
        <taxon>Bacillales</taxon>
        <taxon>Paenibacillaceae</taxon>
        <taxon>Paenibacillus</taxon>
    </lineage>
</organism>
<dbReference type="InterPro" id="IPR010982">
    <property type="entry name" value="Lambda_DNA-bd_dom_sf"/>
</dbReference>
<dbReference type="SUPFAM" id="SSF47413">
    <property type="entry name" value="lambda repressor-like DNA-binding domains"/>
    <property type="match status" value="1"/>
</dbReference>
<dbReference type="RefSeq" id="WP_262866903.1">
    <property type="nucleotide sequence ID" value="NZ_JAMDLX010000014.1"/>
</dbReference>